<evidence type="ECO:0000256" key="4">
    <source>
        <dbReference type="ARBA" id="ARBA00022448"/>
    </source>
</evidence>
<dbReference type="PROSITE" id="PS50928">
    <property type="entry name" value="ABC_TM1"/>
    <property type="match status" value="1"/>
</dbReference>
<comment type="subcellular location">
    <subcellularLocation>
        <location evidence="2 12">Cell inner membrane</location>
        <topology evidence="2 12">Multi-pass membrane protein</topology>
    </subcellularLocation>
    <subcellularLocation>
        <location evidence="11">Cell membrane</location>
        <topology evidence="11">Multi-pass membrane protein</topology>
    </subcellularLocation>
</comment>
<reference evidence="15" key="1">
    <citation type="submission" date="2016-11" db="EMBL/GenBank/DDBJ databases">
        <authorList>
            <person name="Varghese N."/>
            <person name="Submissions S."/>
        </authorList>
    </citation>
    <scope>NUCLEOTIDE SEQUENCE [LARGE SCALE GENOMIC DNA]</scope>
    <source>
        <strain evidence="15">ALO Sharm</strain>
    </source>
</reference>
<evidence type="ECO:0000256" key="11">
    <source>
        <dbReference type="RuleBase" id="RU363032"/>
    </source>
</evidence>
<dbReference type="CDD" id="cd06261">
    <property type="entry name" value="TM_PBP2"/>
    <property type="match status" value="1"/>
</dbReference>
<dbReference type="EMBL" id="FRAL01000007">
    <property type="protein sequence ID" value="SHL06595.1"/>
    <property type="molecule type" value="Genomic_DNA"/>
</dbReference>
<name>A0A1M6XLC8_9GAMM</name>
<keyword evidence="8 11" id="KW-0812">Transmembrane</keyword>
<feature type="transmembrane region" description="Helical" evidence="11">
    <location>
        <begin position="12"/>
        <end position="36"/>
    </location>
</feature>
<accession>A0A1M6XLC8</accession>
<dbReference type="NCBIfam" id="TIGR02141">
    <property type="entry name" value="modB_ABC"/>
    <property type="match status" value="1"/>
</dbReference>
<keyword evidence="6 12" id="KW-0500">Molybdenum</keyword>
<dbReference type="PANTHER" id="PTHR30183">
    <property type="entry name" value="MOLYBDENUM TRANSPORT SYSTEM PERMEASE PROTEIN MODB"/>
    <property type="match status" value="1"/>
</dbReference>
<protein>
    <recommendedName>
        <fullName evidence="12">Molybdenum transport system permease</fullName>
    </recommendedName>
</protein>
<dbReference type="AlphaFoldDB" id="A0A1M6XLC8"/>
<dbReference type="RefSeq" id="WP_064698717.1">
    <property type="nucleotide sequence ID" value="NZ_BDEO01000002.1"/>
</dbReference>
<evidence type="ECO:0000256" key="12">
    <source>
        <dbReference type="RuleBase" id="RU365097"/>
    </source>
</evidence>
<dbReference type="GO" id="GO:0005886">
    <property type="term" value="C:plasma membrane"/>
    <property type="evidence" value="ECO:0007669"/>
    <property type="project" value="UniProtKB-SubCell"/>
</dbReference>
<keyword evidence="7 12" id="KW-0997">Cell inner membrane</keyword>
<keyword evidence="4 11" id="KW-0813">Transport</keyword>
<dbReference type="GO" id="GO:0015098">
    <property type="term" value="F:molybdate ion transmembrane transporter activity"/>
    <property type="evidence" value="ECO:0007669"/>
    <property type="project" value="UniProtKB-UniRule"/>
</dbReference>
<dbReference type="InterPro" id="IPR000515">
    <property type="entry name" value="MetI-like"/>
</dbReference>
<evidence type="ECO:0000259" key="13">
    <source>
        <dbReference type="PROSITE" id="PS50928"/>
    </source>
</evidence>
<dbReference type="SUPFAM" id="SSF161098">
    <property type="entry name" value="MetI-like"/>
    <property type="match status" value="1"/>
</dbReference>
<dbReference type="OrthoDB" id="7056428at2"/>
<dbReference type="InterPro" id="IPR035906">
    <property type="entry name" value="MetI-like_sf"/>
</dbReference>
<evidence type="ECO:0000256" key="10">
    <source>
        <dbReference type="ARBA" id="ARBA00023136"/>
    </source>
</evidence>
<evidence type="ECO:0000256" key="7">
    <source>
        <dbReference type="ARBA" id="ARBA00022519"/>
    </source>
</evidence>
<organism evidence="14 15">
    <name type="scientific">Halomonas caseinilytica</name>
    <dbReference type="NCBI Taxonomy" id="438744"/>
    <lineage>
        <taxon>Bacteria</taxon>
        <taxon>Pseudomonadati</taxon>
        <taxon>Pseudomonadota</taxon>
        <taxon>Gammaproteobacteria</taxon>
        <taxon>Oceanospirillales</taxon>
        <taxon>Halomonadaceae</taxon>
        <taxon>Halomonas</taxon>
    </lineage>
</organism>
<comment type="similarity">
    <text evidence="3 12">Belongs to the binding-protein-dependent transport system permease family. CysTW subfamily.</text>
</comment>
<dbReference type="Pfam" id="PF00528">
    <property type="entry name" value="BPD_transp_1"/>
    <property type="match status" value="1"/>
</dbReference>
<feature type="domain" description="ABC transmembrane type-1" evidence="13">
    <location>
        <begin position="10"/>
        <end position="218"/>
    </location>
</feature>
<proteinExistence type="inferred from homology"/>
<gene>
    <name evidence="14" type="ORF">SAMN05192556_107177</name>
</gene>
<feature type="transmembrane region" description="Helical" evidence="11">
    <location>
        <begin position="135"/>
        <end position="157"/>
    </location>
</feature>
<dbReference type="Proteomes" id="UP000184248">
    <property type="component" value="Unassembled WGS sequence"/>
</dbReference>
<evidence type="ECO:0000256" key="8">
    <source>
        <dbReference type="ARBA" id="ARBA00022692"/>
    </source>
</evidence>
<sequence>MLSDAETEAILISLRVAGVAVAWILIPGIAVAWLMARREFRGKALLDGLLHLPLVLPPVVVGYLLLLSLGSQGAMGTWLDEWWGIRLPFTWQGAAVAGGVMAFPLLVRALRLSLEAVDPRLEAAASTLGAGRWRVFATITLPLTLPGLLTGTVLAFARALSEFGATITFASNIPGETRTLPLALYSLIQTPGGEAAAARLCALSVVIAMASLVASEWLARRARARLRGRDA</sequence>
<dbReference type="FunFam" id="1.10.3720.10:FF:000018">
    <property type="entry name" value="Molybdenum transport system permease"/>
    <property type="match status" value="1"/>
</dbReference>
<evidence type="ECO:0000256" key="5">
    <source>
        <dbReference type="ARBA" id="ARBA00022475"/>
    </source>
</evidence>
<evidence type="ECO:0000313" key="15">
    <source>
        <dbReference type="Proteomes" id="UP000184248"/>
    </source>
</evidence>
<evidence type="ECO:0000256" key="6">
    <source>
        <dbReference type="ARBA" id="ARBA00022505"/>
    </source>
</evidence>
<evidence type="ECO:0000256" key="1">
    <source>
        <dbReference type="ARBA" id="ARBA00002949"/>
    </source>
</evidence>
<dbReference type="InterPro" id="IPR011867">
    <property type="entry name" value="ModB_ABC"/>
</dbReference>
<keyword evidence="5" id="KW-1003">Cell membrane</keyword>
<keyword evidence="10 11" id="KW-0472">Membrane</keyword>
<keyword evidence="15" id="KW-1185">Reference proteome</keyword>
<evidence type="ECO:0000256" key="9">
    <source>
        <dbReference type="ARBA" id="ARBA00022989"/>
    </source>
</evidence>
<feature type="transmembrane region" description="Helical" evidence="11">
    <location>
        <begin position="196"/>
        <end position="219"/>
    </location>
</feature>
<feature type="transmembrane region" description="Helical" evidence="11">
    <location>
        <begin position="48"/>
        <end position="69"/>
    </location>
</feature>
<comment type="function">
    <text evidence="1 12">Part of the binding-protein-dependent transport system for molybdenum; probably responsible for the translocation of the substrate across the membrane.</text>
</comment>
<keyword evidence="9 11" id="KW-1133">Transmembrane helix</keyword>
<dbReference type="PANTHER" id="PTHR30183:SF3">
    <property type="entry name" value="MOLYBDENUM TRANSPORT SYSTEM PERMEASE PROTEIN MODB"/>
    <property type="match status" value="1"/>
</dbReference>
<evidence type="ECO:0000313" key="14">
    <source>
        <dbReference type="EMBL" id="SHL06595.1"/>
    </source>
</evidence>
<evidence type="ECO:0000256" key="2">
    <source>
        <dbReference type="ARBA" id="ARBA00004429"/>
    </source>
</evidence>
<evidence type="ECO:0000256" key="3">
    <source>
        <dbReference type="ARBA" id="ARBA00007069"/>
    </source>
</evidence>
<feature type="transmembrane region" description="Helical" evidence="11">
    <location>
        <begin position="89"/>
        <end position="110"/>
    </location>
</feature>
<dbReference type="NCBIfam" id="NF006939">
    <property type="entry name" value="PRK09421.1"/>
    <property type="match status" value="1"/>
</dbReference>
<dbReference type="Gene3D" id="1.10.3720.10">
    <property type="entry name" value="MetI-like"/>
    <property type="match status" value="1"/>
</dbReference>